<dbReference type="OrthoDB" id="6132182at2759"/>
<dbReference type="HOGENOM" id="CLU_1834936_0_0_1"/>
<dbReference type="EMBL" id="CH408035">
    <property type="protein sequence ID" value="EAQ84184.1"/>
    <property type="molecule type" value="Genomic_DNA"/>
</dbReference>
<gene>
    <name evidence="3" type="ORF">CHGG_10588</name>
</gene>
<evidence type="ECO:0000313" key="3">
    <source>
        <dbReference type="EMBL" id="EAQ84184.1"/>
    </source>
</evidence>
<dbReference type="VEuPathDB" id="FungiDB:CHGG_10588"/>
<sequence>MKFTTCAQVLSAAAIASAAAVSIPGKREVRYGYSHSHKIKGISWAEAVKIMGGDPGGESGGSDFYEKASNKTASPGNTTAIQPIATQSVTTQSAATQTTPSDSCTDNVRIEWNNMSDGHKLSYVQAVKCLMDAPATWGMG</sequence>
<name>Q2GN66_CHAGB</name>
<dbReference type="Proteomes" id="UP000001056">
    <property type="component" value="Unassembled WGS sequence"/>
</dbReference>
<proteinExistence type="predicted"/>
<reference evidence="4" key="1">
    <citation type="journal article" date="2015" name="Genome Announc.">
        <title>Draft genome sequence of the cellulolytic fungus Chaetomium globosum.</title>
        <authorList>
            <person name="Cuomo C.A."/>
            <person name="Untereiner W.A."/>
            <person name="Ma L.-J."/>
            <person name="Grabherr M."/>
            <person name="Birren B.W."/>
        </authorList>
    </citation>
    <scope>NUCLEOTIDE SEQUENCE [LARGE SCALE GENOMIC DNA]</scope>
    <source>
        <strain evidence="4">ATCC 6205 / CBS 148.51 / DSM 1962 / NBRC 6347 / NRRL 1970</strain>
    </source>
</reference>
<dbReference type="InParanoid" id="Q2GN66"/>
<feature type="signal peptide" evidence="2">
    <location>
        <begin position="1"/>
        <end position="20"/>
    </location>
</feature>
<protein>
    <submittedName>
        <fullName evidence="3">Uncharacterized protein</fullName>
    </submittedName>
</protein>
<evidence type="ECO:0000313" key="4">
    <source>
        <dbReference type="Proteomes" id="UP000001056"/>
    </source>
</evidence>
<dbReference type="Gene3D" id="1.10.1280.10">
    <property type="entry name" value="Di-copper center containing domain from catechol oxidase"/>
    <property type="match status" value="1"/>
</dbReference>
<keyword evidence="4" id="KW-1185">Reference proteome</keyword>
<dbReference type="RefSeq" id="XP_001228515.1">
    <property type="nucleotide sequence ID" value="XM_001228514.1"/>
</dbReference>
<evidence type="ECO:0000256" key="1">
    <source>
        <dbReference type="SAM" id="MobiDB-lite"/>
    </source>
</evidence>
<accession>Q2GN66</accession>
<dbReference type="InterPro" id="IPR008922">
    <property type="entry name" value="Di-copper_centre_dom_sf"/>
</dbReference>
<dbReference type="AlphaFoldDB" id="Q2GN66"/>
<organism evidence="3 4">
    <name type="scientific">Chaetomium globosum (strain ATCC 6205 / CBS 148.51 / DSM 1962 / NBRC 6347 / NRRL 1970)</name>
    <name type="common">Soil fungus</name>
    <dbReference type="NCBI Taxonomy" id="306901"/>
    <lineage>
        <taxon>Eukaryota</taxon>
        <taxon>Fungi</taxon>
        <taxon>Dikarya</taxon>
        <taxon>Ascomycota</taxon>
        <taxon>Pezizomycotina</taxon>
        <taxon>Sordariomycetes</taxon>
        <taxon>Sordariomycetidae</taxon>
        <taxon>Sordariales</taxon>
        <taxon>Chaetomiaceae</taxon>
        <taxon>Chaetomium</taxon>
    </lineage>
</organism>
<evidence type="ECO:0000256" key="2">
    <source>
        <dbReference type="SAM" id="SignalP"/>
    </source>
</evidence>
<dbReference type="GeneID" id="4396736"/>
<feature type="chain" id="PRO_5004208402" evidence="2">
    <location>
        <begin position="21"/>
        <end position="140"/>
    </location>
</feature>
<feature type="region of interest" description="Disordered" evidence="1">
    <location>
        <begin position="55"/>
        <end position="78"/>
    </location>
</feature>
<keyword evidence="2" id="KW-0732">Signal</keyword>